<dbReference type="OrthoDB" id="370073at2"/>
<sequence length="208" mass="23036">MSSTYLDHLPAAFRADPFAGDFLCAFEALFTGRVDAGGPGLQQRIDDIPLHLDPLTAPADFLPWLAGWVALAIPADWDTDTIRGFVREIVPLYARRGTIGALTRLLQIFLRPLGGGVDWNDVTVADAFDDLPHYFQVRLRLPDNDPNRIRAARETARAIIDREKPAHTVYGLKIVFPTMRIVSEDLIRAEGRGEMLTVGGNTWLGTAE</sequence>
<dbReference type="STRING" id="298654.FraEuI1c_7060"/>
<accession>E3IXC5</accession>
<evidence type="ECO:0000313" key="1">
    <source>
        <dbReference type="EMBL" id="ADP85025.1"/>
    </source>
</evidence>
<keyword evidence="2" id="KW-1185">Reference proteome</keyword>
<dbReference type="KEGG" id="fri:FraEuI1c_7060"/>
<reference evidence="1 2" key="1">
    <citation type="submission" date="2010-10" db="EMBL/GenBank/DDBJ databases">
        <title>Complete sequence of Frankia sp. EuI1c.</title>
        <authorList>
            <consortium name="US DOE Joint Genome Institute"/>
            <person name="Lucas S."/>
            <person name="Copeland A."/>
            <person name="Lapidus A."/>
            <person name="Cheng J.-F."/>
            <person name="Bruce D."/>
            <person name="Goodwin L."/>
            <person name="Pitluck S."/>
            <person name="Chertkov O."/>
            <person name="Detter J.C."/>
            <person name="Han C."/>
            <person name="Tapia R."/>
            <person name="Land M."/>
            <person name="Hauser L."/>
            <person name="Jeffries C."/>
            <person name="Kyrpides N."/>
            <person name="Ivanova N."/>
            <person name="Mikhailova N."/>
            <person name="Beauchemin N."/>
            <person name="Sen A."/>
            <person name="Sur S.A."/>
            <person name="Gtari M."/>
            <person name="Wall L."/>
            <person name="Tisa L."/>
            <person name="Woyke T."/>
        </authorList>
    </citation>
    <scope>NUCLEOTIDE SEQUENCE [LARGE SCALE GENOMIC DNA]</scope>
    <source>
        <strain evidence="2">DSM 45817 / CECT 9037 / EuI1c</strain>
    </source>
</reference>
<dbReference type="HOGENOM" id="CLU_1089100_0_0_11"/>
<dbReference type="RefSeq" id="WP_013428136.1">
    <property type="nucleotide sequence ID" value="NC_014666.1"/>
</dbReference>
<protein>
    <submittedName>
        <fullName evidence="1">Phage tail protein</fullName>
    </submittedName>
</protein>
<organism evidence="1 2">
    <name type="scientific">Pseudofrankia inefficax (strain DSM 45817 / CECT 9037 / DDB 130130 / EuI1c)</name>
    <name type="common">Frankia inefficax</name>
    <dbReference type="NCBI Taxonomy" id="298654"/>
    <lineage>
        <taxon>Bacteria</taxon>
        <taxon>Bacillati</taxon>
        <taxon>Actinomycetota</taxon>
        <taxon>Actinomycetes</taxon>
        <taxon>Frankiales</taxon>
        <taxon>Frankiaceae</taxon>
        <taxon>Pseudofrankia</taxon>
    </lineage>
</organism>
<dbReference type="InterPro" id="IPR006521">
    <property type="entry name" value="Tail_protein_I"/>
</dbReference>
<dbReference type="InParanoid" id="E3IXC5"/>
<proteinExistence type="predicted"/>
<dbReference type="Pfam" id="PF09684">
    <property type="entry name" value="Tail_P2_I"/>
    <property type="match status" value="1"/>
</dbReference>
<dbReference type="AlphaFoldDB" id="E3IXC5"/>
<gene>
    <name evidence="1" type="ordered locus">FraEuI1c_7060</name>
</gene>
<evidence type="ECO:0000313" key="2">
    <source>
        <dbReference type="Proteomes" id="UP000002484"/>
    </source>
</evidence>
<dbReference type="eggNOG" id="COG4385">
    <property type="taxonomic scope" value="Bacteria"/>
</dbReference>
<dbReference type="Proteomes" id="UP000002484">
    <property type="component" value="Chromosome"/>
</dbReference>
<name>E3IXC5_PSEI1</name>
<dbReference type="NCBIfam" id="TIGR02242">
    <property type="entry name" value="tail_TIGR02242"/>
    <property type="match status" value="1"/>
</dbReference>
<dbReference type="EMBL" id="CP002299">
    <property type="protein sequence ID" value="ADP85025.1"/>
    <property type="molecule type" value="Genomic_DNA"/>
</dbReference>
<dbReference type="InterPro" id="IPR011748">
    <property type="entry name" value="Unchr_phage_tail-like"/>
</dbReference>